<protein>
    <submittedName>
        <fullName evidence="2">Uncharacterized protein</fullName>
    </submittedName>
</protein>
<keyword evidence="3" id="KW-1185">Reference proteome</keyword>
<evidence type="ECO:0000313" key="2">
    <source>
        <dbReference type="EMBL" id="GCE01138.1"/>
    </source>
</evidence>
<dbReference type="EMBL" id="BIFH01000046">
    <property type="protein sequence ID" value="GCE01138.1"/>
    <property type="molecule type" value="Genomic_DNA"/>
</dbReference>
<evidence type="ECO:0000256" key="1">
    <source>
        <dbReference type="SAM" id="MobiDB-lite"/>
    </source>
</evidence>
<sequence>MDENEREPGTVDTISTHRPSTANPRRTQVDAVLPRQRTAEAAQSVIAEVRTANPRRTNLMDAPVDAAASV</sequence>
<comment type="caution">
    <text evidence="2">The sequence shown here is derived from an EMBL/GenBank/DDBJ whole genome shotgun (WGS) entry which is preliminary data.</text>
</comment>
<proteinExistence type="predicted"/>
<feature type="region of interest" description="Disordered" evidence="1">
    <location>
        <begin position="1"/>
        <end position="31"/>
    </location>
</feature>
<evidence type="ECO:0000313" key="3">
    <source>
        <dbReference type="Proteomes" id="UP000286931"/>
    </source>
</evidence>
<accession>A0A401Z2Z8</accession>
<organism evidence="2 3">
    <name type="scientific">Embleya hyalina</name>
    <dbReference type="NCBI Taxonomy" id="516124"/>
    <lineage>
        <taxon>Bacteria</taxon>
        <taxon>Bacillati</taxon>
        <taxon>Actinomycetota</taxon>
        <taxon>Actinomycetes</taxon>
        <taxon>Kitasatosporales</taxon>
        <taxon>Streptomycetaceae</taxon>
        <taxon>Embleya</taxon>
    </lineage>
</organism>
<gene>
    <name evidence="2" type="ORF">EHYA_08895</name>
</gene>
<feature type="compositionally biased region" description="Polar residues" evidence="1">
    <location>
        <begin position="12"/>
        <end position="26"/>
    </location>
</feature>
<name>A0A401Z2Z8_9ACTN</name>
<reference evidence="2 3" key="1">
    <citation type="submission" date="2018-12" db="EMBL/GenBank/DDBJ databases">
        <title>Draft genome sequence of Embleya hyalina NBRC 13850T.</title>
        <authorList>
            <person name="Komaki H."/>
            <person name="Hosoyama A."/>
            <person name="Kimura A."/>
            <person name="Ichikawa N."/>
            <person name="Tamura T."/>
        </authorList>
    </citation>
    <scope>NUCLEOTIDE SEQUENCE [LARGE SCALE GENOMIC DNA]</scope>
    <source>
        <strain evidence="2 3">NBRC 13850</strain>
    </source>
</reference>
<dbReference type="Proteomes" id="UP000286931">
    <property type="component" value="Unassembled WGS sequence"/>
</dbReference>
<dbReference type="AlphaFoldDB" id="A0A401Z2Z8"/>